<sequence length="346" mass="39653">MSLLLSRYAECIFWLARYIERAENLARILDVQETFARDIKGGHDWAAVLRLNADEARFFERYEVADAPSVLNFYILDRENPTSIVSDIFFARENARTLRPLISTEMWVQLNVFYNRARALRQVDITEERLNRVCSMIKEGCDTHAGITLGTFYRDEAWCFYQIGAAIECADQTTRLLDSRYLSFEERDPSETVSPVEASHWTSLLRSASGYQAFRRRHPRGMDPEHVALFLLSDPCFPRSVACELQIVEVQLGRLRRQYQLRRVGAALEQLDGIRDDLNVDNVLAILRGGGIHRFNDWLQRSLNDLSGILGRAFFGYEALPQPEAEDHAADKSQSQTAGSLQQHQG</sequence>
<feature type="compositionally biased region" description="Polar residues" evidence="1">
    <location>
        <begin position="332"/>
        <end position="346"/>
    </location>
</feature>
<dbReference type="AlphaFoldDB" id="A0A212PZP3"/>
<dbReference type="InterPro" id="IPR051680">
    <property type="entry name" value="ATP-dep_Glu-Cys_Ligase-2"/>
</dbReference>
<reference evidence="3 4" key="1">
    <citation type="submission" date="2017-06" db="EMBL/GenBank/DDBJ databases">
        <authorList>
            <person name="Kim H.J."/>
            <person name="Triplett B.A."/>
        </authorList>
    </citation>
    <scope>NUCLEOTIDE SEQUENCE [LARGE SCALE GENOMIC DNA]</scope>
    <source>
        <strain evidence="3 4">B29T1</strain>
    </source>
</reference>
<gene>
    <name evidence="3" type="ORF">SAMN07250955_101252</name>
</gene>
<dbReference type="Proteomes" id="UP000197065">
    <property type="component" value="Unassembled WGS sequence"/>
</dbReference>
<protein>
    <submittedName>
        <fullName evidence="3">Uncharacterized conserved protein, Alpha-E superfamily</fullName>
    </submittedName>
</protein>
<accession>A0A212PZP3</accession>
<dbReference type="PANTHER" id="PTHR34595:SF7">
    <property type="entry name" value="SLL1039 PROTEIN"/>
    <property type="match status" value="1"/>
</dbReference>
<dbReference type="Pfam" id="PF04168">
    <property type="entry name" value="Alpha-E"/>
    <property type="match status" value="1"/>
</dbReference>
<name>A0A212PZP3_9PROT</name>
<proteinExistence type="predicted"/>
<feature type="domain" description="DUF403" evidence="2">
    <location>
        <begin position="4"/>
        <end position="315"/>
    </location>
</feature>
<organism evidence="3 4">
    <name type="scientific">Arboricoccus pini</name>
    <dbReference type="NCBI Taxonomy" id="1963835"/>
    <lineage>
        <taxon>Bacteria</taxon>
        <taxon>Pseudomonadati</taxon>
        <taxon>Pseudomonadota</taxon>
        <taxon>Alphaproteobacteria</taxon>
        <taxon>Geminicoccales</taxon>
        <taxon>Geminicoccaceae</taxon>
        <taxon>Arboricoccus</taxon>
    </lineage>
</organism>
<evidence type="ECO:0000259" key="2">
    <source>
        <dbReference type="Pfam" id="PF04168"/>
    </source>
</evidence>
<dbReference type="RefSeq" id="WP_088559571.1">
    <property type="nucleotide sequence ID" value="NZ_FYEH01000001.1"/>
</dbReference>
<dbReference type="InterPro" id="IPR007296">
    <property type="entry name" value="DUF403"/>
</dbReference>
<evidence type="ECO:0000313" key="3">
    <source>
        <dbReference type="EMBL" id="SNB52434.1"/>
    </source>
</evidence>
<evidence type="ECO:0000313" key="4">
    <source>
        <dbReference type="Proteomes" id="UP000197065"/>
    </source>
</evidence>
<dbReference type="EMBL" id="FYEH01000001">
    <property type="protein sequence ID" value="SNB52434.1"/>
    <property type="molecule type" value="Genomic_DNA"/>
</dbReference>
<keyword evidence="4" id="KW-1185">Reference proteome</keyword>
<dbReference type="OrthoDB" id="9803532at2"/>
<dbReference type="PANTHER" id="PTHR34595">
    <property type="entry name" value="BLR5612 PROTEIN"/>
    <property type="match status" value="1"/>
</dbReference>
<evidence type="ECO:0000256" key="1">
    <source>
        <dbReference type="SAM" id="MobiDB-lite"/>
    </source>
</evidence>
<feature type="region of interest" description="Disordered" evidence="1">
    <location>
        <begin position="324"/>
        <end position="346"/>
    </location>
</feature>